<evidence type="ECO:0008006" key="2">
    <source>
        <dbReference type="Google" id="ProtNLM"/>
    </source>
</evidence>
<accession>A0A0F9MWB0</accession>
<gene>
    <name evidence="1" type="ORF">LCGC14_1024910</name>
</gene>
<organism evidence="1">
    <name type="scientific">marine sediment metagenome</name>
    <dbReference type="NCBI Taxonomy" id="412755"/>
    <lineage>
        <taxon>unclassified sequences</taxon>
        <taxon>metagenomes</taxon>
        <taxon>ecological metagenomes</taxon>
    </lineage>
</organism>
<reference evidence="1" key="1">
    <citation type="journal article" date="2015" name="Nature">
        <title>Complex archaea that bridge the gap between prokaryotes and eukaryotes.</title>
        <authorList>
            <person name="Spang A."/>
            <person name="Saw J.H."/>
            <person name="Jorgensen S.L."/>
            <person name="Zaremba-Niedzwiedzka K."/>
            <person name="Martijn J."/>
            <person name="Lind A.E."/>
            <person name="van Eijk R."/>
            <person name="Schleper C."/>
            <person name="Guy L."/>
            <person name="Ettema T.J."/>
        </authorList>
    </citation>
    <scope>NUCLEOTIDE SEQUENCE</scope>
</reference>
<dbReference type="AlphaFoldDB" id="A0A0F9MWB0"/>
<name>A0A0F9MWB0_9ZZZZ</name>
<dbReference type="Gene3D" id="3.40.50.11700">
    <property type="match status" value="1"/>
</dbReference>
<dbReference type="EMBL" id="LAZR01004119">
    <property type="protein sequence ID" value="KKN11595.1"/>
    <property type="molecule type" value="Genomic_DNA"/>
</dbReference>
<evidence type="ECO:0000313" key="1">
    <source>
        <dbReference type="EMBL" id="KKN11595.1"/>
    </source>
</evidence>
<sequence>MNNTNCQIVIVGHSSFKLTLSIDKEITHKIIFVTEKEKLSGTEEALKILPDLIKTYEQRKITVEHVEFDFHIQTKPVAQLIYLILQQKQIGCKNIVANISGGLRYMSIWFFIACSITGTKIIHADYKYEGKEEVGINSNVELITLPFNNITDKQFEFLELFFEPNYTLEDFFSQEYNFNDHPVLAK</sequence>
<proteinExistence type="predicted"/>
<protein>
    <recommendedName>
        <fullName evidence="2">CRISPR system ring nuclease SSO1393-like domain-containing protein</fullName>
    </recommendedName>
</protein>
<comment type="caution">
    <text evidence="1">The sequence shown here is derived from an EMBL/GenBank/DDBJ whole genome shotgun (WGS) entry which is preliminary data.</text>
</comment>